<dbReference type="GO" id="GO:0005737">
    <property type="term" value="C:cytoplasm"/>
    <property type="evidence" value="ECO:0007669"/>
    <property type="project" value="UniProtKB-ARBA"/>
</dbReference>
<keyword evidence="9" id="KW-1185">Reference proteome</keyword>
<feature type="repeat" description="TNFR-Cys" evidence="4">
    <location>
        <begin position="67"/>
        <end position="109"/>
    </location>
</feature>
<dbReference type="SUPFAM" id="SSF57586">
    <property type="entry name" value="TNF receptor-like"/>
    <property type="match status" value="2"/>
</dbReference>
<dbReference type="InterPro" id="IPR006574">
    <property type="entry name" value="PRY"/>
</dbReference>
<dbReference type="Gene3D" id="2.60.120.920">
    <property type="match status" value="1"/>
</dbReference>
<dbReference type="InterPro" id="IPR051051">
    <property type="entry name" value="E3_ubiq-ligase_TRIM/RNF"/>
</dbReference>
<evidence type="ECO:0000256" key="1">
    <source>
        <dbReference type="ARBA" id="ARBA00022723"/>
    </source>
</evidence>
<evidence type="ECO:0000256" key="3">
    <source>
        <dbReference type="ARBA" id="ARBA00022833"/>
    </source>
</evidence>
<dbReference type="SMART" id="SM00449">
    <property type="entry name" value="SPRY"/>
    <property type="match status" value="1"/>
</dbReference>
<dbReference type="Pfam" id="PF00622">
    <property type="entry name" value="SPRY"/>
    <property type="match status" value="1"/>
</dbReference>
<evidence type="ECO:0000256" key="5">
    <source>
        <dbReference type="SAM" id="Phobius"/>
    </source>
</evidence>
<dbReference type="PROSITE" id="PS50050">
    <property type="entry name" value="TNFR_NGFR_2"/>
    <property type="match status" value="1"/>
</dbReference>
<dbReference type="PRINTS" id="PR01407">
    <property type="entry name" value="BUTYPHLNCDUF"/>
</dbReference>
<dbReference type="PANTHER" id="PTHR25465:SF11">
    <property type="entry name" value="TRIPARTITE MOTIF CONTAINING 14"/>
    <property type="match status" value="1"/>
</dbReference>
<dbReference type="KEGG" id="pmrn:116942769"/>
<organism evidence="9 10">
    <name type="scientific">Petromyzon marinus</name>
    <name type="common">Sea lamprey</name>
    <dbReference type="NCBI Taxonomy" id="7757"/>
    <lineage>
        <taxon>Eukaryota</taxon>
        <taxon>Metazoa</taxon>
        <taxon>Chordata</taxon>
        <taxon>Craniata</taxon>
        <taxon>Vertebrata</taxon>
        <taxon>Cyclostomata</taxon>
        <taxon>Hyperoartia</taxon>
        <taxon>Petromyzontiformes</taxon>
        <taxon>Petromyzontidae</taxon>
        <taxon>Petromyzon</taxon>
    </lineage>
</organism>
<dbReference type="AlphaFoldDB" id="A0AAJ7T4B0"/>
<feature type="signal peptide" evidence="6">
    <location>
        <begin position="1"/>
        <end position="26"/>
    </location>
</feature>
<dbReference type="InterPro" id="IPR001368">
    <property type="entry name" value="TNFR/NGFR_Cys_rich_reg"/>
</dbReference>
<keyword evidence="5" id="KW-1133">Transmembrane helix</keyword>
<evidence type="ECO:0000313" key="10">
    <source>
        <dbReference type="RefSeq" id="XP_032810924.1"/>
    </source>
</evidence>
<reference evidence="10" key="1">
    <citation type="submission" date="2025-08" db="UniProtKB">
        <authorList>
            <consortium name="RefSeq"/>
        </authorList>
    </citation>
    <scope>IDENTIFICATION</scope>
    <source>
        <tissue evidence="10">Sperm</tissue>
    </source>
</reference>
<keyword evidence="2" id="KW-0863">Zinc-finger</keyword>
<dbReference type="InterPro" id="IPR003879">
    <property type="entry name" value="Butyrophylin_SPRY"/>
</dbReference>
<dbReference type="Gene3D" id="2.10.50.10">
    <property type="entry name" value="Tumor Necrosis Factor Receptor, subunit A, domain 2"/>
    <property type="match status" value="2"/>
</dbReference>
<evidence type="ECO:0000259" key="7">
    <source>
        <dbReference type="PROSITE" id="PS50050"/>
    </source>
</evidence>
<accession>A0AAJ7T4B0</accession>
<evidence type="ECO:0000313" key="9">
    <source>
        <dbReference type="Proteomes" id="UP001318040"/>
    </source>
</evidence>
<dbReference type="GeneID" id="116942769"/>
<dbReference type="SUPFAM" id="SSF49899">
    <property type="entry name" value="Concanavalin A-like lectins/glucanases"/>
    <property type="match status" value="1"/>
</dbReference>
<feature type="domain" description="B30.2/SPRY" evidence="8">
    <location>
        <begin position="279"/>
        <end position="475"/>
    </location>
</feature>
<keyword evidence="1" id="KW-0479">Metal-binding</keyword>
<sequence>MQPNQVTAMALISGIIFLTFISMVENNECEEKGQYRAVNGFCCHLCHAGFSWFHDCYSDDSDALCIPCVPGENYMDVANRGPDCKKCSTCNVLYEDVQQDCTVTSDTVCQCKDGYSRPHPSQPCEVTSNTEKNIAIPTGIVTIILVAVVALLIYRKKKCLYPFGPKFTGLVKETLPLISMERPKDILENQRKLIEKRMNCSDAEVWRKLHGWLPDIYKLVSENSYFILYEMYKKYNMNLPIYWEAYETTASSERAVRILDHCINEGEEICQGLLDVIHAGEDKHIQLQTLLDSAGKCSPILDPDTAHKELLISADHKTATWIKDPPDKPEHPDRFDYWLHVLSSDSFSEGCHCWVVNVRDVTNLRIGVAYGKIPRKGESHACLIGYNSMSWCLRKYNNKFRAWHDKESIELEVNEIPRRIGLGLDYDAGLLLFYNADNNTHLHTFYAHFAQPLHAALYVWGGALTIEPVNGYNYL</sequence>
<feature type="chain" id="PRO_5042535965" evidence="6">
    <location>
        <begin position="27"/>
        <end position="475"/>
    </location>
</feature>
<protein>
    <submittedName>
        <fullName evidence="10">Probable E3 ubiquitin-protein ligase TRIML1</fullName>
    </submittedName>
</protein>
<evidence type="ECO:0000256" key="4">
    <source>
        <dbReference type="PROSITE-ProRule" id="PRU00206"/>
    </source>
</evidence>
<dbReference type="Proteomes" id="UP001318040">
    <property type="component" value="Chromosome 1"/>
</dbReference>
<feature type="domain" description="TNFR-Cys" evidence="7">
    <location>
        <begin position="67"/>
        <end position="109"/>
    </location>
</feature>
<dbReference type="SMART" id="SM00208">
    <property type="entry name" value="TNFR"/>
    <property type="match status" value="2"/>
</dbReference>
<dbReference type="RefSeq" id="XP_032810924.1">
    <property type="nucleotide sequence ID" value="XM_032955033.1"/>
</dbReference>
<keyword evidence="5" id="KW-0472">Membrane</keyword>
<evidence type="ECO:0000256" key="2">
    <source>
        <dbReference type="ARBA" id="ARBA00022771"/>
    </source>
</evidence>
<evidence type="ECO:0000256" key="6">
    <source>
        <dbReference type="SAM" id="SignalP"/>
    </source>
</evidence>
<feature type="transmembrane region" description="Helical" evidence="5">
    <location>
        <begin position="134"/>
        <end position="154"/>
    </location>
</feature>
<keyword evidence="3" id="KW-0862">Zinc</keyword>
<evidence type="ECO:0000259" key="8">
    <source>
        <dbReference type="PROSITE" id="PS50188"/>
    </source>
</evidence>
<dbReference type="InterPro" id="IPR043136">
    <property type="entry name" value="B30.2/SPRY_sf"/>
</dbReference>
<dbReference type="InterPro" id="IPR003877">
    <property type="entry name" value="SPRY_dom"/>
</dbReference>
<gene>
    <name evidence="10" type="primary">LOC116942769</name>
</gene>
<dbReference type="Pfam" id="PF13765">
    <property type="entry name" value="PRY"/>
    <property type="match status" value="1"/>
</dbReference>
<name>A0AAJ7T4B0_PETMA</name>
<dbReference type="PANTHER" id="PTHR25465">
    <property type="entry name" value="B-BOX DOMAIN CONTAINING"/>
    <property type="match status" value="1"/>
</dbReference>
<dbReference type="GO" id="GO:0008270">
    <property type="term" value="F:zinc ion binding"/>
    <property type="evidence" value="ECO:0007669"/>
    <property type="project" value="UniProtKB-KW"/>
</dbReference>
<dbReference type="PROSITE" id="PS50188">
    <property type="entry name" value="B302_SPRY"/>
    <property type="match status" value="1"/>
</dbReference>
<keyword evidence="6" id="KW-0732">Signal</keyword>
<keyword evidence="5" id="KW-0812">Transmembrane</keyword>
<dbReference type="InterPro" id="IPR013320">
    <property type="entry name" value="ConA-like_dom_sf"/>
</dbReference>
<proteinExistence type="predicted"/>
<dbReference type="SMART" id="SM00589">
    <property type="entry name" value="PRY"/>
    <property type="match status" value="1"/>
</dbReference>
<dbReference type="PROSITE" id="PS00652">
    <property type="entry name" value="TNFR_NGFR_1"/>
    <property type="match status" value="2"/>
</dbReference>
<dbReference type="InterPro" id="IPR001870">
    <property type="entry name" value="B30.2/SPRY"/>
</dbReference>
<comment type="caution">
    <text evidence="4">Lacks conserved residue(s) required for the propagation of feature annotation.</text>
</comment>